<accession>A0A3Q7FTD1</accession>
<dbReference type="Proteomes" id="UP000004994">
    <property type="component" value="Chromosome 3"/>
</dbReference>
<reference evidence="1" key="2">
    <citation type="submission" date="2019-01" db="UniProtKB">
        <authorList>
            <consortium name="EnsemblPlants"/>
        </authorList>
    </citation>
    <scope>IDENTIFICATION</scope>
    <source>
        <strain evidence="1">cv. Heinz 1706</strain>
    </source>
</reference>
<name>A0A3Q7FTD1_SOLLC</name>
<keyword evidence="2" id="KW-1185">Reference proteome</keyword>
<protein>
    <submittedName>
        <fullName evidence="1">Uncharacterized protein</fullName>
    </submittedName>
</protein>
<reference evidence="1" key="1">
    <citation type="journal article" date="2012" name="Nature">
        <title>The tomato genome sequence provides insights into fleshy fruit evolution.</title>
        <authorList>
            <consortium name="Tomato Genome Consortium"/>
        </authorList>
    </citation>
    <scope>NUCLEOTIDE SEQUENCE [LARGE SCALE GENOMIC DNA]</scope>
    <source>
        <strain evidence="1">cv. Heinz 1706</strain>
    </source>
</reference>
<dbReference type="InParanoid" id="A0A3Q7FTD1"/>
<evidence type="ECO:0000313" key="1">
    <source>
        <dbReference type="EnsemblPlants" id="Solyc03g117650.3.1"/>
    </source>
</evidence>
<dbReference type="PaxDb" id="4081-Solyc03g117650.2.1"/>
<sequence>MLSVSPWKAITLQLICLLGLAIAFWIPNHIYSLDLITHPSQTLRMISFIRCFWLQYSFYFTVTFDTIGTNALTSKL</sequence>
<dbReference type="AlphaFoldDB" id="A0A3Q7FTD1"/>
<dbReference type="Gramene" id="Solyc03g117650.3.1">
    <property type="protein sequence ID" value="Solyc03g117650.3.1"/>
    <property type="gene ID" value="Solyc03g117650.3"/>
</dbReference>
<dbReference type="EnsemblPlants" id="Solyc03g117650.3.1">
    <property type="protein sequence ID" value="Solyc03g117650.3.1"/>
    <property type="gene ID" value="Solyc03g117650.3"/>
</dbReference>
<proteinExistence type="predicted"/>
<evidence type="ECO:0000313" key="2">
    <source>
        <dbReference type="Proteomes" id="UP000004994"/>
    </source>
</evidence>
<organism evidence="1">
    <name type="scientific">Solanum lycopersicum</name>
    <name type="common">Tomato</name>
    <name type="synonym">Lycopersicon esculentum</name>
    <dbReference type="NCBI Taxonomy" id="4081"/>
    <lineage>
        <taxon>Eukaryota</taxon>
        <taxon>Viridiplantae</taxon>
        <taxon>Streptophyta</taxon>
        <taxon>Embryophyta</taxon>
        <taxon>Tracheophyta</taxon>
        <taxon>Spermatophyta</taxon>
        <taxon>Magnoliopsida</taxon>
        <taxon>eudicotyledons</taxon>
        <taxon>Gunneridae</taxon>
        <taxon>Pentapetalae</taxon>
        <taxon>asterids</taxon>
        <taxon>lamiids</taxon>
        <taxon>Solanales</taxon>
        <taxon>Solanaceae</taxon>
        <taxon>Solanoideae</taxon>
        <taxon>Solaneae</taxon>
        <taxon>Solanum</taxon>
        <taxon>Solanum subgen. Lycopersicon</taxon>
    </lineage>
</organism>
<dbReference type="STRING" id="4081.A0A3Q7FTD1"/>